<dbReference type="EMBL" id="JAVREL010000017">
    <property type="protein sequence ID" value="MDT0345928.1"/>
    <property type="molecule type" value="Genomic_DNA"/>
</dbReference>
<sequence>MNTLFLPPSPGPTRRGVLRAAGAGSALLTLAACRSAVSHSESDEVGASAAPRRGGTLTVAHGVDFTPALLFSQSSMSLPQRLVFNTLTRYDDDLRPQPELAESWEVSPDGTTVTLRLRRGVTYHDGRPFTADDVVFAVENLQTPERSAQLRSTAEAVTALDKRGDHELTLTLAHPVGNLFDLFEFMIIPDRNTVEEALTGDRLVGTGPFRFDGWRPGSLLTFSRNDSYWQSGRPYLDGVEIRVITQTDSLLSSLRTGQSQLSLGVVGRDAATLKDDPQFTITTYTTGNGCSYVGANTAVRPTNDKTVRQAIAWALDRERIVEQAYGGFALASAAPWPESSPVFTEDNRTHYRHDPDRARELLRQAGATDISLPLGYSASPGNTVIAEMVQYDLEQVGIRTELQPYDPANAQRRLISQEMPALWTMNHGFAQVTPSTLAVSAYPFNEAHNTSRFQSAEYTGLVQDAWRRADPLDEEALDLYQRIADVLLDEAFIIDIAVLDIVQVARADVRGVTLNKFNYLTLDDAFLA</sequence>
<feature type="domain" description="Solute-binding protein family 5" evidence="4">
    <location>
        <begin position="96"/>
        <end position="428"/>
    </location>
</feature>
<dbReference type="PROSITE" id="PS51318">
    <property type="entry name" value="TAT"/>
    <property type="match status" value="1"/>
</dbReference>
<evidence type="ECO:0000256" key="2">
    <source>
        <dbReference type="ARBA" id="ARBA00022448"/>
    </source>
</evidence>
<dbReference type="Gene3D" id="3.10.105.10">
    <property type="entry name" value="Dipeptide-binding Protein, Domain 3"/>
    <property type="match status" value="1"/>
</dbReference>
<keyword evidence="3" id="KW-0732">Signal</keyword>
<proteinExistence type="inferred from homology"/>
<keyword evidence="6" id="KW-1185">Reference proteome</keyword>
<evidence type="ECO:0000259" key="4">
    <source>
        <dbReference type="Pfam" id="PF00496"/>
    </source>
</evidence>
<dbReference type="Gene3D" id="3.90.76.10">
    <property type="entry name" value="Dipeptide-binding Protein, Domain 1"/>
    <property type="match status" value="1"/>
</dbReference>
<dbReference type="Proteomes" id="UP001183246">
    <property type="component" value="Unassembled WGS sequence"/>
</dbReference>
<comment type="caution">
    <text evidence="5">The sequence shown here is derived from an EMBL/GenBank/DDBJ whole genome shotgun (WGS) entry which is preliminary data.</text>
</comment>
<evidence type="ECO:0000313" key="5">
    <source>
        <dbReference type="EMBL" id="MDT0345928.1"/>
    </source>
</evidence>
<name>A0ABU2MXC5_9ACTN</name>
<reference evidence="6" key="1">
    <citation type="submission" date="2023-07" db="EMBL/GenBank/DDBJ databases">
        <title>30 novel species of actinomycetes from the DSMZ collection.</title>
        <authorList>
            <person name="Nouioui I."/>
        </authorList>
    </citation>
    <scope>NUCLEOTIDE SEQUENCE [LARGE SCALE GENOMIC DNA]</scope>
    <source>
        <strain evidence="6">DSM 44938</strain>
    </source>
</reference>
<dbReference type="InterPro" id="IPR030678">
    <property type="entry name" value="Peptide/Ni-bd"/>
</dbReference>
<dbReference type="CDD" id="cd00995">
    <property type="entry name" value="PBP2_NikA_DppA_OppA_like"/>
    <property type="match status" value="1"/>
</dbReference>
<gene>
    <name evidence="5" type="ORF">RM590_25560</name>
</gene>
<dbReference type="InterPro" id="IPR006311">
    <property type="entry name" value="TAT_signal"/>
</dbReference>
<dbReference type="SUPFAM" id="SSF53850">
    <property type="entry name" value="Periplasmic binding protein-like II"/>
    <property type="match status" value="1"/>
</dbReference>
<dbReference type="InterPro" id="IPR039424">
    <property type="entry name" value="SBP_5"/>
</dbReference>
<evidence type="ECO:0000256" key="3">
    <source>
        <dbReference type="ARBA" id="ARBA00022729"/>
    </source>
</evidence>
<accession>A0ABU2MXC5</accession>
<organism evidence="5 6">
    <name type="scientific">Streptomyces litchfieldiae</name>
    <dbReference type="NCBI Taxonomy" id="3075543"/>
    <lineage>
        <taxon>Bacteria</taxon>
        <taxon>Bacillati</taxon>
        <taxon>Actinomycetota</taxon>
        <taxon>Actinomycetes</taxon>
        <taxon>Kitasatosporales</taxon>
        <taxon>Streptomycetaceae</taxon>
        <taxon>Streptomyces</taxon>
    </lineage>
</organism>
<dbReference type="PANTHER" id="PTHR30290">
    <property type="entry name" value="PERIPLASMIC BINDING COMPONENT OF ABC TRANSPORTER"/>
    <property type="match status" value="1"/>
</dbReference>
<evidence type="ECO:0000313" key="6">
    <source>
        <dbReference type="Proteomes" id="UP001183246"/>
    </source>
</evidence>
<comment type="similarity">
    <text evidence="1">Belongs to the bacterial solute-binding protein 5 family.</text>
</comment>
<dbReference type="PIRSF" id="PIRSF002741">
    <property type="entry name" value="MppA"/>
    <property type="match status" value="1"/>
</dbReference>
<evidence type="ECO:0000256" key="1">
    <source>
        <dbReference type="ARBA" id="ARBA00005695"/>
    </source>
</evidence>
<dbReference type="Pfam" id="PF00496">
    <property type="entry name" value="SBP_bac_5"/>
    <property type="match status" value="1"/>
</dbReference>
<keyword evidence="2" id="KW-0813">Transport</keyword>
<protein>
    <submittedName>
        <fullName evidence="5">ABC transporter substrate-binding protein</fullName>
    </submittedName>
</protein>
<dbReference type="InterPro" id="IPR000914">
    <property type="entry name" value="SBP_5_dom"/>
</dbReference>
<dbReference type="RefSeq" id="WP_311707064.1">
    <property type="nucleotide sequence ID" value="NZ_JAVREL010000017.1"/>
</dbReference>
<dbReference type="PANTHER" id="PTHR30290:SF9">
    <property type="entry name" value="OLIGOPEPTIDE-BINDING PROTEIN APPA"/>
    <property type="match status" value="1"/>
</dbReference>
<dbReference type="Gene3D" id="3.40.190.10">
    <property type="entry name" value="Periplasmic binding protein-like II"/>
    <property type="match status" value="1"/>
</dbReference>